<gene>
    <name evidence="2" type="ORF">JK358_30010</name>
</gene>
<protein>
    <submittedName>
        <fullName evidence="2">Uncharacterized protein</fullName>
    </submittedName>
</protein>
<feature type="region of interest" description="Disordered" evidence="1">
    <location>
        <begin position="1"/>
        <end position="35"/>
    </location>
</feature>
<keyword evidence="3" id="KW-1185">Reference proteome</keyword>
<sequence>MARTAVAAADPDEPDGPTSPRPHLELVGEVPDPDELQSYPSAEKVLTAADLEGFPASTRHRVAAFVHLQLAALEDLEDPVLPVLPPTEEL</sequence>
<dbReference type="RefSeq" id="WP_201954279.1">
    <property type="nucleotide sequence ID" value="NZ_JAERRJ010000012.1"/>
</dbReference>
<proteinExistence type="predicted"/>
<name>A0ABS1MDB8_9NOCA</name>
<evidence type="ECO:0000313" key="2">
    <source>
        <dbReference type="EMBL" id="MBL1078646.1"/>
    </source>
</evidence>
<evidence type="ECO:0000313" key="3">
    <source>
        <dbReference type="Proteomes" id="UP000602198"/>
    </source>
</evidence>
<evidence type="ECO:0000256" key="1">
    <source>
        <dbReference type="SAM" id="MobiDB-lite"/>
    </source>
</evidence>
<dbReference type="EMBL" id="JAERRJ010000012">
    <property type="protein sequence ID" value="MBL1078646.1"/>
    <property type="molecule type" value="Genomic_DNA"/>
</dbReference>
<comment type="caution">
    <text evidence="2">The sequence shown here is derived from an EMBL/GenBank/DDBJ whole genome shotgun (WGS) entry which is preliminary data.</text>
</comment>
<dbReference type="Proteomes" id="UP000602198">
    <property type="component" value="Unassembled WGS sequence"/>
</dbReference>
<organism evidence="2 3">
    <name type="scientific">Nocardia acididurans</name>
    <dbReference type="NCBI Taxonomy" id="2802282"/>
    <lineage>
        <taxon>Bacteria</taxon>
        <taxon>Bacillati</taxon>
        <taxon>Actinomycetota</taxon>
        <taxon>Actinomycetes</taxon>
        <taxon>Mycobacteriales</taxon>
        <taxon>Nocardiaceae</taxon>
        <taxon>Nocardia</taxon>
    </lineage>
</organism>
<reference evidence="2 3" key="1">
    <citation type="submission" date="2021-01" db="EMBL/GenBank/DDBJ databases">
        <title>WGS of actinomycetes isolated from Thailand.</title>
        <authorList>
            <person name="Thawai C."/>
        </authorList>
    </citation>
    <scope>NUCLEOTIDE SEQUENCE [LARGE SCALE GENOMIC DNA]</scope>
    <source>
        <strain evidence="2 3">LPG 2</strain>
    </source>
</reference>
<accession>A0ABS1MDB8</accession>